<proteinExistence type="predicted"/>
<reference evidence="1" key="1">
    <citation type="journal article" date="2023" name="Front. Mar. Sci.">
        <title>A new Merluccius polli reference genome to investigate the effects of global change in West African waters.</title>
        <authorList>
            <person name="Mateo J.L."/>
            <person name="Blanco-Fernandez C."/>
            <person name="Garcia-Vazquez E."/>
            <person name="Machado-Schiaffino G."/>
        </authorList>
    </citation>
    <scope>NUCLEOTIDE SEQUENCE</scope>
    <source>
        <strain evidence="1">C29</strain>
        <tissue evidence="1">Fin</tissue>
    </source>
</reference>
<comment type="caution">
    <text evidence="1">The sequence shown here is derived from an EMBL/GenBank/DDBJ whole genome shotgun (WGS) entry which is preliminary data.</text>
</comment>
<evidence type="ECO:0000313" key="2">
    <source>
        <dbReference type="Proteomes" id="UP001174136"/>
    </source>
</evidence>
<gene>
    <name evidence="1" type="ORF">N1851_006247</name>
</gene>
<protein>
    <submittedName>
        <fullName evidence="1">Uncharacterized protein</fullName>
    </submittedName>
</protein>
<dbReference type="AlphaFoldDB" id="A0AA47N663"/>
<dbReference type="EMBL" id="JAOPHQ010001132">
    <property type="protein sequence ID" value="KAK0152336.1"/>
    <property type="molecule type" value="Genomic_DNA"/>
</dbReference>
<accession>A0AA47N663</accession>
<organism evidence="1 2">
    <name type="scientific">Merluccius polli</name>
    <name type="common">Benguela hake</name>
    <name type="synonym">Merluccius cadenati</name>
    <dbReference type="NCBI Taxonomy" id="89951"/>
    <lineage>
        <taxon>Eukaryota</taxon>
        <taxon>Metazoa</taxon>
        <taxon>Chordata</taxon>
        <taxon>Craniata</taxon>
        <taxon>Vertebrata</taxon>
        <taxon>Euteleostomi</taxon>
        <taxon>Actinopterygii</taxon>
        <taxon>Neopterygii</taxon>
        <taxon>Teleostei</taxon>
        <taxon>Neoteleostei</taxon>
        <taxon>Acanthomorphata</taxon>
        <taxon>Zeiogadaria</taxon>
        <taxon>Gadariae</taxon>
        <taxon>Gadiformes</taxon>
        <taxon>Gadoidei</taxon>
        <taxon>Merlucciidae</taxon>
        <taxon>Merluccius</taxon>
    </lineage>
</organism>
<keyword evidence="2" id="KW-1185">Reference proteome</keyword>
<evidence type="ECO:0000313" key="1">
    <source>
        <dbReference type="EMBL" id="KAK0152336.1"/>
    </source>
</evidence>
<sequence length="103" mass="11478">MVQALVAALTQLKDSPGPEEKLFNEGVADGVFKNGTVTQTDQKFVHAFKAVREQYIQHLIDALKGRFPENDMDILNCFVHRARCGTSQQRPRSGAPRRSAIIP</sequence>
<dbReference type="Proteomes" id="UP001174136">
    <property type="component" value="Unassembled WGS sequence"/>
</dbReference>
<name>A0AA47N663_MERPO</name>